<name>A0A285TZK5_9HYPH</name>
<dbReference type="InterPro" id="IPR027417">
    <property type="entry name" value="P-loop_NTPase"/>
</dbReference>
<dbReference type="InterPro" id="IPR015856">
    <property type="entry name" value="ABC_transpr_CbiO/EcfA_su"/>
</dbReference>
<keyword evidence="4 6" id="KW-0067">ATP-binding</keyword>
<evidence type="ECO:0000259" key="5">
    <source>
        <dbReference type="PROSITE" id="PS50893"/>
    </source>
</evidence>
<dbReference type="PANTHER" id="PTHR43553:SF24">
    <property type="entry name" value="ENERGY-COUPLING FACTOR TRANSPORTER ATP-BINDING PROTEIN ECFA1"/>
    <property type="match status" value="1"/>
</dbReference>
<keyword evidence="3" id="KW-0547">Nucleotide-binding</keyword>
<dbReference type="GO" id="GO:0005524">
    <property type="term" value="F:ATP binding"/>
    <property type="evidence" value="ECO:0007669"/>
    <property type="project" value="UniProtKB-KW"/>
</dbReference>
<dbReference type="AlphaFoldDB" id="A0A285TZK5"/>
<dbReference type="CDD" id="cd03225">
    <property type="entry name" value="ABC_cobalt_CbiO_domain1"/>
    <property type="match status" value="1"/>
</dbReference>
<dbReference type="InterPro" id="IPR003439">
    <property type="entry name" value="ABC_transporter-like_ATP-bd"/>
</dbReference>
<gene>
    <name evidence="6" type="ORF">SAMN05892877_101210</name>
</gene>
<keyword evidence="7" id="KW-1185">Reference proteome</keyword>
<dbReference type="OrthoDB" id="9782163at2"/>
<dbReference type="GO" id="GO:0043190">
    <property type="term" value="C:ATP-binding cassette (ABC) transporter complex"/>
    <property type="evidence" value="ECO:0007669"/>
    <property type="project" value="TreeGrafter"/>
</dbReference>
<evidence type="ECO:0000313" key="6">
    <source>
        <dbReference type="EMBL" id="SOC35150.1"/>
    </source>
</evidence>
<dbReference type="SUPFAM" id="SSF52540">
    <property type="entry name" value="P-loop containing nucleoside triphosphate hydrolases"/>
    <property type="match status" value="1"/>
</dbReference>
<comment type="similarity">
    <text evidence="1">Belongs to the ABC transporter superfamily.</text>
</comment>
<evidence type="ECO:0000256" key="4">
    <source>
        <dbReference type="ARBA" id="ARBA00022840"/>
    </source>
</evidence>
<dbReference type="RefSeq" id="WP_097135579.1">
    <property type="nucleotide sequence ID" value="NZ_OBQD01000001.1"/>
</dbReference>
<dbReference type="InterPro" id="IPR050095">
    <property type="entry name" value="ECF_ABC_transporter_ATP-bd"/>
</dbReference>
<dbReference type="GO" id="GO:0016887">
    <property type="term" value="F:ATP hydrolysis activity"/>
    <property type="evidence" value="ECO:0007669"/>
    <property type="project" value="InterPro"/>
</dbReference>
<feature type="domain" description="ABC transporter" evidence="5">
    <location>
        <begin position="3"/>
        <end position="226"/>
    </location>
</feature>
<dbReference type="PROSITE" id="PS50893">
    <property type="entry name" value="ABC_TRANSPORTER_2"/>
    <property type="match status" value="1"/>
</dbReference>
<evidence type="ECO:0000256" key="1">
    <source>
        <dbReference type="ARBA" id="ARBA00005417"/>
    </source>
</evidence>
<accession>A0A285TZK5</accession>
<evidence type="ECO:0000313" key="7">
    <source>
        <dbReference type="Proteomes" id="UP000219167"/>
    </source>
</evidence>
<dbReference type="PANTHER" id="PTHR43553">
    <property type="entry name" value="HEAVY METAL TRANSPORTER"/>
    <property type="match status" value="1"/>
</dbReference>
<dbReference type="Pfam" id="PF00005">
    <property type="entry name" value="ABC_tran"/>
    <property type="match status" value="1"/>
</dbReference>
<protein>
    <submittedName>
        <fullName evidence="6">Biotin transport system ATP-binding protein</fullName>
    </submittedName>
</protein>
<evidence type="ECO:0000256" key="3">
    <source>
        <dbReference type="ARBA" id="ARBA00022741"/>
    </source>
</evidence>
<organism evidence="6 7">
    <name type="scientific">Rhizobium subbaraonis</name>
    <dbReference type="NCBI Taxonomy" id="908946"/>
    <lineage>
        <taxon>Bacteria</taxon>
        <taxon>Pseudomonadati</taxon>
        <taxon>Pseudomonadota</taxon>
        <taxon>Alphaproteobacteria</taxon>
        <taxon>Hyphomicrobiales</taxon>
        <taxon>Rhizobiaceae</taxon>
        <taxon>Rhizobium/Agrobacterium group</taxon>
        <taxon>Rhizobium</taxon>
    </lineage>
</organism>
<dbReference type="EMBL" id="OBQD01000001">
    <property type="protein sequence ID" value="SOC35150.1"/>
    <property type="molecule type" value="Genomic_DNA"/>
</dbReference>
<dbReference type="SMART" id="SM00382">
    <property type="entry name" value="AAA"/>
    <property type="match status" value="1"/>
</dbReference>
<dbReference type="InterPro" id="IPR003593">
    <property type="entry name" value="AAA+_ATPase"/>
</dbReference>
<dbReference type="GO" id="GO:0042626">
    <property type="term" value="F:ATPase-coupled transmembrane transporter activity"/>
    <property type="evidence" value="ECO:0007669"/>
    <property type="project" value="TreeGrafter"/>
</dbReference>
<dbReference type="Gene3D" id="3.40.50.300">
    <property type="entry name" value="P-loop containing nucleotide triphosphate hydrolases"/>
    <property type="match status" value="1"/>
</dbReference>
<reference evidence="6 7" key="1">
    <citation type="submission" date="2017-08" db="EMBL/GenBank/DDBJ databases">
        <authorList>
            <person name="de Groot N.N."/>
        </authorList>
    </citation>
    <scope>NUCLEOTIDE SEQUENCE [LARGE SCALE GENOMIC DNA]</scope>
    <source>
        <strain evidence="6 7">JC85</strain>
    </source>
</reference>
<proteinExistence type="inferred from homology"/>
<dbReference type="Proteomes" id="UP000219167">
    <property type="component" value="Unassembled WGS sequence"/>
</dbReference>
<evidence type="ECO:0000256" key="2">
    <source>
        <dbReference type="ARBA" id="ARBA00022448"/>
    </source>
</evidence>
<sequence>MEIVFSDASVSFAGRTALHPLSLTLFERRIGIIGLNGSGKTTFARLINGLVRPTTGRVTIGGLDTVADEEAARGRAGFIFQNPQHQMILPVLAEDIAFGLKNRGLSATEIAGRTEAVLQRFGIPHLARRRIHELSGGETQLAAIASVMVTGPDVLILDEPTNQLDLKNRRLIEKTVADLPEQAIVITHDLGLLDSFDRVLLFHQGRLAADAPPEDAISRYREIAAC</sequence>
<keyword evidence="2" id="KW-0813">Transport</keyword>